<gene>
    <name evidence="1" type="ORF">GPZ80_09530</name>
</gene>
<evidence type="ECO:0000313" key="2">
    <source>
        <dbReference type="Proteomes" id="UP000734823"/>
    </source>
</evidence>
<dbReference type="Gene3D" id="3.90.850.10">
    <property type="entry name" value="Fumarylacetoacetase-like, C-terminal domain"/>
    <property type="match status" value="1"/>
</dbReference>
<protein>
    <submittedName>
        <fullName evidence="1">FAH family protein</fullName>
    </submittedName>
</protein>
<dbReference type="InterPro" id="IPR036663">
    <property type="entry name" value="Fumarylacetoacetase_C_sf"/>
</dbReference>
<proteinExistence type="predicted"/>
<dbReference type="EMBL" id="JABVED010000004">
    <property type="protein sequence ID" value="MBC6447409.1"/>
    <property type="molecule type" value="Genomic_DNA"/>
</dbReference>
<reference evidence="1 2" key="1">
    <citation type="submission" date="2020-06" db="EMBL/GenBank/DDBJ databases">
        <title>Actinokineospora xiongansis sp. nov., isolated from soil of Baiyangdian.</title>
        <authorList>
            <person name="Zhang X."/>
        </authorList>
    </citation>
    <scope>NUCLEOTIDE SEQUENCE [LARGE SCALE GENOMIC DNA]</scope>
    <source>
        <strain evidence="1 2">HBU206404</strain>
    </source>
</reference>
<sequence>MRFFECEYQGGRHVGFDPPADTAVVHPIDGGVLDLLSTVDSLGDLRAAAGAGRTVPTAELSPLPPLRPASVGDLFVSGYAQTHHGKAGVETPDQPTWFFRGLGDVVKLPGDALTVPTSVLGLGEEAEVVLVYLTGTDGKTRYVGFTFGNDLTDIGKFVADRGHLGYAKLTDCSVSPWLFSGPPPATVNGEVAIERGGQPAWKGSFTTGTAALRFDLDTMIDHLLSYPALRHPGRVHYVFLGADRGSFQDGFRIADGDQVTIDVTSHDVQLSNTIVWATQS</sequence>
<keyword evidence="2" id="KW-1185">Reference proteome</keyword>
<dbReference type="Proteomes" id="UP000734823">
    <property type="component" value="Unassembled WGS sequence"/>
</dbReference>
<accession>A0ABR7L4Q1</accession>
<evidence type="ECO:0000313" key="1">
    <source>
        <dbReference type="EMBL" id="MBC6447409.1"/>
    </source>
</evidence>
<dbReference type="SUPFAM" id="SSF56529">
    <property type="entry name" value="FAH"/>
    <property type="match status" value="1"/>
</dbReference>
<name>A0ABR7L4Q1_9PSEU</name>
<comment type="caution">
    <text evidence="1">The sequence shown here is derived from an EMBL/GenBank/DDBJ whole genome shotgun (WGS) entry which is preliminary data.</text>
</comment>
<organism evidence="1 2">
    <name type="scientific">Actinokineospora xionganensis</name>
    <dbReference type="NCBI Taxonomy" id="2684470"/>
    <lineage>
        <taxon>Bacteria</taxon>
        <taxon>Bacillati</taxon>
        <taxon>Actinomycetota</taxon>
        <taxon>Actinomycetes</taxon>
        <taxon>Pseudonocardiales</taxon>
        <taxon>Pseudonocardiaceae</taxon>
        <taxon>Actinokineospora</taxon>
    </lineage>
</organism>
<dbReference type="RefSeq" id="WP_187219928.1">
    <property type="nucleotide sequence ID" value="NZ_JABVED010000004.1"/>
</dbReference>